<feature type="chain" id="PRO_5032506904" description="Cytochrome c domain-containing protein" evidence="1">
    <location>
        <begin position="28"/>
        <end position="223"/>
    </location>
</feature>
<accession>A0A831W723</accession>
<organism evidence="2">
    <name type="scientific">Sedimenticola thiotaurini</name>
    <dbReference type="NCBI Taxonomy" id="1543721"/>
    <lineage>
        <taxon>Bacteria</taxon>
        <taxon>Pseudomonadati</taxon>
        <taxon>Pseudomonadota</taxon>
        <taxon>Gammaproteobacteria</taxon>
        <taxon>Chromatiales</taxon>
        <taxon>Sedimenticolaceae</taxon>
        <taxon>Sedimenticola</taxon>
    </lineage>
</organism>
<dbReference type="EMBL" id="DRKP01000067">
    <property type="protein sequence ID" value="HEB95991.1"/>
    <property type="molecule type" value="Genomic_DNA"/>
</dbReference>
<dbReference type="Proteomes" id="UP000886251">
    <property type="component" value="Unassembled WGS sequence"/>
</dbReference>
<reference evidence="2" key="1">
    <citation type="journal article" date="2020" name="mSystems">
        <title>Genome- and Community-Level Interaction Insights into Carbon Utilization and Element Cycling Functions of Hydrothermarchaeota in Hydrothermal Sediment.</title>
        <authorList>
            <person name="Zhou Z."/>
            <person name="Liu Y."/>
            <person name="Xu W."/>
            <person name="Pan J."/>
            <person name="Luo Z.H."/>
            <person name="Li M."/>
        </authorList>
    </citation>
    <scope>NUCLEOTIDE SEQUENCE [LARGE SCALE GENOMIC DNA]</scope>
    <source>
        <strain evidence="2">HyVt-443</strain>
    </source>
</reference>
<evidence type="ECO:0000256" key="1">
    <source>
        <dbReference type="SAM" id="SignalP"/>
    </source>
</evidence>
<feature type="signal peptide" evidence="1">
    <location>
        <begin position="1"/>
        <end position="27"/>
    </location>
</feature>
<proteinExistence type="predicted"/>
<gene>
    <name evidence="2" type="ORF">ENI96_06120</name>
</gene>
<sequence>MKRMRYPALFRSAACLVLVASSTALDAAEAATTTSIVVFNTICARCHEGECSGRLSFDNVDTIARGHIMRHYPAASEAPDLQRDLVRIIDYMKEHCAYYPMREPVPRDGIWDERLLDRLVTPEKRFYFIPLGHLEAGRHRIELELERPGSVRVELLSQDFDLIVDGCHDSSTGRIVIPFETGTAGDYYLRLYPKAKQAIRVRRLRVVERSRRSQENPSRSPAR</sequence>
<protein>
    <recommendedName>
        <fullName evidence="3">Cytochrome c domain-containing protein</fullName>
    </recommendedName>
</protein>
<keyword evidence="1" id="KW-0732">Signal</keyword>
<dbReference type="AlphaFoldDB" id="A0A831W723"/>
<evidence type="ECO:0008006" key="3">
    <source>
        <dbReference type="Google" id="ProtNLM"/>
    </source>
</evidence>
<evidence type="ECO:0000313" key="2">
    <source>
        <dbReference type="EMBL" id="HEB95991.1"/>
    </source>
</evidence>
<comment type="caution">
    <text evidence="2">The sequence shown here is derived from an EMBL/GenBank/DDBJ whole genome shotgun (WGS) entry which is preliminary data.</text>
</comment>
<name>A0A831W723_9GAMM</name>